<dbReference type="InterPro" id="IPR012296">
    <property type="entry name" value="Nuclease_put_TT1808"/>
</dbReference>
<dbReference type="CDD" id="cd06260">
    <property type="entry name" value="DUF820-like"/>
    <property type="match status" value="1"/>
</dbReference>
<sequence length="194" mass="21880">MSAVTERAAMSVEQFERMVEHTRENPDDLWLELIGGKVGVKAMPDGDHGEIIVWLVKLFARLRSELSLYIEQGLRVEQYRNGRARPDATLAPEGTFLGQGEWSDPTAVLMVVEVTSFDGDTDKWDREEKPRAYAETGIPLYLLIDRDRCEAIVHSEPEDGRYTAVIARSFGKRVHLPAPVDLTLDTDPLVDTVR</sequence>
<accession>A0A401Z0E4</accession>
<dbReference type="RefSeq" id="WP_246127190.1">
    <property type="nucleotide sequence ID" value="NZ_BIFH01000038.1"/>
</dbReference>
<gene>
    <name evidence="2" type="ORF">EHYA_07971</name>
</gene>
<keyword evidence="3" id="KW-1185">Reference proteome</keyword>
<dbReference type="InterPro" id="IPR008538">
    <property type="entry name" value="Uma2"/>
</dbReference>
<reference evidence="2 3" key="1">
    <citation type="submission" date="2018-12" db="EMBL/GenBank/DDBJ databases">
        <title>Draft genome sequence of Embleya hyalina NBRC 13850T.</title>
        <authorList>
            <person name="Komaki H."/>
            <person name="Hosoyama A."/>
            <person name="Kimura A."/>
            <person name="Ichikawa N."/>
            <person name="Tamura T."/>
        </authorList>
    </citation>
    <scope>NUCLEOTIDE SEQUENCE [LARGE SCALE GENOMIC DNA]</scope>
    <source>
        <strain evidence="2 3">NBRC 13850</strain>
    </source>
</reference>
<dbReference type="AlphaFoldDB" id="A0A401Z0E4"/>
<evidence type="ECO:0000313" key="3">
    <source>
        <dbReference type="Proteomes" id="UP000286931"/>
    </source>
</evidence>
<dbReference type="InterPro" id="IPR011335">
    <property type="entry name" value="Restrct_endonuc-II-like"/>
</dbReference>
<evidence type="ECO:0000259" key="1">
    <source>
        <dbReference type="Pfam" id="PF05685"/>
    </source>
</evidence>
<dbReference type="Gene3D" id="3.90.1570.10">
    <property type="entry name" value="tt1808, chain A"/>
    <property type="match status" value="1"/>
</dbReference>
<proteinExistence type="predicted"/>
<dbReference type="SUPFAM" id="SSF52980">
    <property type="entry name" value="Restriction endonuclease-like"/>
    <property type="match status" value="1"/>
</dbReference>
<organism evidence="2 3">
    <name type="scientific">Embleya hyalina</name>
    <dbReference type="NCBI Taxonomy" id="516124"/>
    <lineage>
        <taxon>Bacteria</taxon>
        <taxon>Bacillati</taxon>
        <taxon>Actinomycetota</taxon>
        <taxon>Actinomycetes</taxon>
        <taxon>Kitasatosporales</taxon>
        <taxon>Streptomycetaceae</taxon>
        <taxon>Embleya</taxon>
    </lineage>
</organism>
<dbReference type="Pfam" id="PF05685">
    <property type="entry name" value="Uma2"/>
    <property type="match status" value="1"/>
</dbReference>
<comment type="caution">
    <text evidence="2">The sequence shown here is derived from an EMBL/GenBank/DDBJ whole genome shotgun (WGS) entry which is preliminary data.</text>
</comment>
<protein>
    <recommendedName>
        <fullName evidence="1">Putative restriction endonuclease domain-containing protein</fullName>
    </recommendedName>
</protein>
<feature type="domain" description="Putative restriction endonuclease" evidence="1">
    <location>
        <begin position="12"/>
        <end position="184"/>
    </location>
</feature>
<dbReference type="PANTHER" id="PTHR35400">
    <property type="entry name" value="SLR1083 PROTEIN"/>
    <property type="match status" value="1"/>
</dbReference>
<dbReference type="Proteomes" id="UP000286931">
    <property type="component" value="Unassembled WGS sequence"/>
</dbReference>
<name>A0A401Z0E4_9ACTN</name>
<dbReference type="EMBL" id="BIFH01000038">
    <property type="protein sequence ID" value="GCE00246.1"/>
    <property type="molecule type" value="Genomic_DNA"/>
</dbReference>
<evidence type="ECO:0000313" key="2">
    <source>
        <dbReference type="EMBL" id="GCE00246.1"/>
    </source>
</evidence>
<dbReference type="PANTHER" id="PTHR35400:SF3">
    <property type="entry name" value="SLL1072 PROTEIN"/>
    <property type="match status" value="1"/>
</dbReference>